<dbReference type="EMBL" id="JAYGIE010000107">
    <property type="protein sequence ID" value="MEA5480051.1"/>
    <property type="molecule type" value="Genomic_DNA"/>
</dbReference>
<dbReference type="PANTHER" id="PTHR47962">
    <property type="entry name" value="ATP-DEPENDENT HELICASE LHR-RELATED-RELATED"/>
    <property type="match status" value="1"/>
</dbReference>
<reference evidence="7 8" key="1">
    <citation type="submission" date="2023-12" db="EMBL/GenBank/DDBJ databases">
        <title>Baltic Sea Cyanobacteria.</title>
        <authorList>
            <person name="Delbaje E."/>
            <person name="Fewer D.P."/>
            <person name="Shishido T.K."/>
        </authorList>
    </citation>
    <scope>NUCLEOTIDE SEQUENCE [LARGE SCALE GENOMIC DNA]</scope>
    <source>
        <strain evidence="7 8">UHCC 0370</strain>
    </source>
</reference>
<dbReference type="Pfam" id="PF22590">
    <property type="entry name" value="Cas3-like_C_2"/>
    <property type="match status" value="1"/>
</dbReference>
<dbReference type="InterPro" id="IPR054712">
    <property type="entry name" value="Cas3-like_dom"/>
</dbReference>
<evidence type="ECO:0000256" key="3">
    <source>
        <dbReference type="ARBA" id="ARBA00022806"/>
    </source>
</evidence>
<evidence type="ECO:0000313" key="8">
    <source>
        <dbReference type="Proteomes" id="UP001301388"/>
    </source>
</evidence>
<sequence length="672" mass="76215">MTTNLHIKLLSTWSKFSSESEISPNVRLVTHQREVWDAIIDPKIQVVFDTALTGDGKTLAGLLPAVKEKKSLDKALFAYPTNELIRDQNRQFKLWSNRLQINPRVGQLNSSELSSLMRDEGLSKAETLRTIASDKDIVLTNPDIFTLIHRLYYDRRSANAATIAQTWLAQYRYIIFDEFHIFSAPQVANVLDGIAFIRANSTEKFPTKFLFLSATPDPLLVNALTKAGISSKVVVGSYQHGLQDSITHRRILHEVQLELVSSQQSLGGIEKWISENLQSISEFFAQYPESRGLIIANSVFAAKRIVKMLKESSICKLSIGENTGLTGAEVRKQSMSTQLIVATSTVDVGVDFEINFLIYESLDAGSFIQRLGRLGRHSGFSAYQAIALVPDWVREKFAAIYADGNEIDRESFFNAVREQVYQKPQEFQGYINRWGSALSSLRYARLNTQKLQYQTLIEQYSQEASRLISKTPSWGMLKFLDNHKMMIKDLESFRGSGQLDIWMHDPETKAITSMNLLRLLAGTDFQLVEEHEARQISENLGCSFYKNNLGLYATVENYLNAYEKVDLHFTGYLDQLNINEAQERKGFRIKTCHSAIQQINNKLEYLPLTTCVADPVEFNIAALRRRYRLPALFDLQLVRDRGGTDYPLAFGLDALLLDSLLHWKKSSGIMIA</sequence>
<evidence type="ECO:0000259" key="6">
    <source>
        <dbReference type="PROSITE" id="PS51192"/>
    </source>
</evidence>
<dbReference type="InterPro" id="IPR052511">
    <property type="entry name" value="ATP-dep_Helicase"/>
</dbReference>
<keyword evidence="8" id="KW-1185">Reference proteome</keyword>
<name>A0ABU5TPS7_9CYAN</name>
<keyword evidence="1" id="KW-0547">Nucleotide-binding</keyword>
<accession>A0ABU5TPS7</accession>
<keyword evidence="5" id="KW-0051">Antiviral defense</keyword>
<dbReference type="InterPro" id="IPR017575">
    <property type="entry name" value="CRISPR-assoc_helicase_Cas3"/>
</dbReference>
<dbReference type="PROSITE" id="PS51192">
    <property type="entry name" value="HELICASE_ATP_BIND_1"/>
    <property type="match status" value="1"/>
</dbReference>
<organism evidence="7 8">
    <name type="scientific">Pseudanabaena galeata UHCC 0370</name>
    <dbReference type="NCBI Taxonomy" id="3110310"/>
    <lineage>
        <taxon>Bacteria</taxon>
        <taxon>Bacillati</taxon>
        <taxon>Cyanobacteriota</taxon>
        <taxon>Cyanophyceae</taxon>
        <taxon>Pseudanabaenales</taxon>
        <taxon>Pseudanabaenaceae</taxon>
        <taxon>Pseudanabaena</taxon>
    </lineage>
</organism>
<evidence type="ECO:0000256" key="5">
    <source>
        <dbReference type="ARBA" id="ARBA00023118"/>
    </source>
</evidence>
<dbReference type="SUPFAM" id="SSF52540">
    <property type="entry name" value="P-loop containing nucleoside triphosphate hydrolases"/>
    <property type="match status" value="1"/>
</dbReference>
<evidence type="ECO:0000256" key="1">
    <source>
        <dbReference type="ARBA" id="ARBA00022741"/>
    </source>
</evidence>
<dbReference type="RefSeq" id="WP_323263153.1">
    <property type="nucleotide sequence ID" value="NZ_JAYGIE010000107.1"/>
</dbReference>
<comment type="caution">
    <text evidence="7">The sequence shown here is derived from an EMBL/GenBank/DDBJ whole genome shotgun (WGS) entry which is preliminary data.</text>
</comment>
<dbReference type="NCBIfam" id="TIGR03158">
    <property type="entry name" value="cas3_cyano"/>
    <property type="match status" value="1"/>
</dbReference>
<protein>
    <submittedName>
        <fullName evidence="7">Type I-D CRISPR-associated helicase Cas3</fullName>
    </submittedName>
</protein>
<dbReference type="Proteomes" id="UP001301388">
    <property type="component" value="Unassembled WGS sequence"/>
</dbReference>
<keyword evidence="4" id="KW-0067">ATP-binding</keyword>
<dbReference type="PANTHER" id="PTHR47962:SF5">
    <property type="entry name" value="ATP-DEPENDENT HELICASE LHR-RELATED"/>
    <property type="match status" value="1"/>
</dbReference>
<evidence type="ECO:0000313" key="7">
    <source>
        <dbReference type="EMBL" id="MEA5480051.1"/>
    </source>
</evidence>
<proteinExistence type="predicted"/>
<dbReference type="InterPro" id="IPR027417">
    <property type="entry name" value="P-loop_NTPase"/>
</dbReference>
<feature type="domain" description="Helicase ATP-binding" evidence="6">
    <location>
        <begin position="38"/>
        <end position="234"/>
    </location>
</feature>
<dbReference type="SMART" id="SM00487">
    <property type="entry name" value="DEXDc"/>
    <property type="match status" value="1"/>
</dbReference>
<keyword evidence="2" id="KW-0378">Hydrolase</keyword>
<evidence type="ECO:0000256" key="4">
    <source>
        <dbReference type="ARBA" id="ARBA00022840"/>
    </source>
</evidence>
<gene>
    <name evidence="7" type="primary">cas3</name>
    <name evidence="7" type="ORF">VB774_20675</name>
</gene>
<dbReference type="InterPro" id="IPR011545">
    <property type="entry name" value="DEAD/DEAH_box_helicase_dom"/>
</dbReference>
<keyword evidence="3" id="KW-0347">Helicase</keyword>
<dbReference type="Gene3D" id="3.40.50.300">
    <property type="entry name" value="P-loop containing nucleotide triphosphate hydrolases"/>
    <property type="match status" value="2"/>
</dbReference>
<evidence type="ECO:0000256" key="2">
    <source>
        <dbReference type="ARBA" id="ARBA00022801"/>
    </source>
</evidence>
<dbReference type="Pfam" id="PF00270">
    <property type="entry name" value="DEAD"/>
    <property type="match status" value="1"/>
</dbReference>
<dbReference type="InterPro" id="IPR014001">
    <property type="entry name" value="Helicase_ATP-bd"/>
</dbReference>